<reference evidence="1 2" key="2">
    <citation type="journal article" date="2022" name="Mol. Ecol. Resour.">
        <title>The genomes of chicory, endive, great burdock and yacon provide insights into Asteraceae paleo-polyploidization history and plant inulin production.</title>
        <authorList>
            <person name="Fan W."/>
            <person name="Wang S."/>
            <person name="Wang H."/>
            <person name="Wang A."/>
            <person name="Jiang F."/>
            <person name="Liu H."/>
            <person name="Zhao H."/>
            <person name="Xu D."/>
            <person name="Zhang Y."/>
        </authorList>
    </citation>
    <scope>NUCLEOTIDE SEQUENCE [LARGE SCALE GENOMIC DNA]</scope>
    <source>
        <strain evidence="2">cv. Niubang</strain>
    </source>
</reference>
<organism evidence="1 2">
    <name type="scientific">Arctium lappa</name>
    <name type="common">Greater burdock</name>
    <name type="synonym">Lappa major</name>
    <dbReference type="NCBI Taxonomy" id="4217"/>
    <lineage>
        <taxon>Eukaryota</taxon>
        <taxon>Viridiplantae</taxon>
        <taxon>Streptophyta</taxon>
        <taxon>Embryophyta</taxon>
        <taxon>Tracheophyta</taxon>
        <taxon>Spermatophyta</taxon>
        <taxon>Magnoliopsida</taxon>
        <taxon>eudicotyledons</taxon>
        <taxon>Gunneridae</taxon>
        <taxon>Pentapetalae</taxon>
        <taxon>asterids</taxon>
        <taxon>campanulids</taxon>
        <taxon>Asterales</taxon>
        <taxon>Asteraceae</taxon>
        <taxon>Carduoideae</taxon>
        <taxon>Cardueae</taxon>
        <taxon>Arctiinae</taxon>
        <taxon>Arctium</taxon>
    </lineage>
</organism>
<proteinExistence type="predicted"/>
<name>A0ACB9FLK1_ARCLA</name>
<keyword evidence="2" id="KW-1185">Reference proteome</keyword>
<accession>A0ACB9FLK1</accession>
<evidence type="ECO:0000313" key="1">
    <source>
        <dbReference type="EMBL" id="KAI3772052.1"/>
    </source>
</evidence>
<dbReference type="EMBL" id="CM042047">
    <property type="protein sequence ID" value="KAI3772052.1"/>
    <property type="molecule type" value="Genomic_DNA"/>
</dbReference>
<sequence>MTIGKPMSKQICTSQSTHSPSIYFFFFDVLLLVRPSAFVLHLLLRSSTTSPLSSTRALLMLLLHSSLATSLFCSFFVLLLLHSSLASRISIGGSNWELLRLYFWKLRIHSRLNFKMSCIHLDHSPNLSIIHVNFHFFTFKALWHVQSCL</sequence>
<comment type="caution">
    <text evidence="1">The sequence shown here is derived from an EMBL/GenBank/DDBJ whole genome shotgun (WGS) entry which is preliminary data.</text>
</comment>
<gene>
    <name evidence="1" type="ORF">L6452_03226</name>
</gene>
<protein>
    <submittedName>
        <fullName evidence="1">Uncharacterized protein</fullName>
    </submittedName>
</protein>
<dbReference type="Proteomes" id="UP001055879">
    <property type="component" value="Linkage Group LG01"/>
</dbReference>
<reference evidence="2" key="1">
    <citation type="journal article" date="2022" name="Mol. Ecol. Resour.">
        <title>The genomes of chicory, endive, great burdock and yacon provide insights into Asteraceae palaeo-polyploidization history and plant inulin production.</title>
        <authorList>
            <person name="Fan W."/>
            <person name="Wang S."/>
            <person name="Wang H."/>
            <person name="Wang A."/>
            <person name="Jiang F."/>
            <person name="Liu H."/>
            <person name="Zhao H."/>
            <person name="Xu D."/>
            <person name="Zhang Y."/>
        </authorList>
    </citation>
    <scope>NUCLEOTIDE SEQUENCE [LARGE SCALE GENOMIC DNA]</scope>
    <source>
        <strain evidence="2">cv. Niubang</strain>
    </source>
</reference>
<evidence type="ECO:0000313" key="2">
    <source>
        <dbReference type="Proteomes" id="UP001055879"/>
    </source>
</evidence>